<dbReference type="InterPro" id="IPR013783">
    <property type="entry name" value="Ig-like_fold"/>
</dbReference>
<gene>
    <name evidence="5" type="ORF">HGM15179_021665</name>
</gene>
<evidence type="ECO:0000259" key="4">
    <source>
        <dbReference type="PROSITE" id="PS50835"/>
    </source>
</evidence>
<dbReference type="Gene3D" id="2.60.40.10">
    <property type="entry name" value="Immunoglobulins"/>
    <property type="match status" value="4"/>
</dbReference>
<keyword evidence="6" id="KW-1185">Reference proteome</keyword>
<dbReference type="PROSITE" id="PS50835">
    <property type="entry name" value="IG_LIKE"/>
    <property type="match status" value="1"/>
</dbReference>
<keyword evidence="1" id="KW-0391">Immunity</keyword>
<dbReference type="GO" id="GO:0005576">
    <property type="term" value="C:extracellular region"/>
    <property type="evidence" value="ECO:0007669"/>
    <property type="project" value="UniProtKB-ARBA"/>
</dbReference>
<keyword evidence="3" id="KW-1280">Immunoglobulin</keyword>
<dbReference type="SMART" id="SM00409">
    <property type="entry name" value="IG"/>
    <property type="match status" value="2"/>
</dbReference>
<organism evidence="5 6">
    <name type="scientific">Zosterops borbonicus</name>
    <dbReference type="NCBI Taxonomy" id="364589"/>
    <lineage>
        <taxon>Eukaryota</taxon>
        <taxon>Metazoa</taxon>
        <taxon>Chordata</taxon>
        <taxon>Craniata</taxon>
        <taxon>Vertebrata</taxon>
        <taxon>Euteleostomi</taxon>
        <taxon>Archelosauria</taxon>
        <taxon>Archosauria</taxon>
        <taxon>Dinosauria</taxon>
        <taxon>Saurischia</taxon>
        <taxon>Theropoda</taxon>
        <taxon>Coelurosauria</taxon>
        <taxon>Aves</taxon>
        <taxon>Neognathae</taxon>
        <taxon>Neoaves</taxon>
        <taxon>Telluraves</taxon>
        <taxon>Australaves</taxon>
        <taxon>Passeriformes</taxon>
        <taxon>Sylvioidea</taxon>
        <taxon>Zosteropidae</taxon>
        <taxon>Zosterops</taxon>
    </lineage>
</organism>
<evidence type="ECO:0000313" key="6">
    <source>
        <dbReference type="Proteomes" id="UP000796761"/>
    </source>
</evidence>
<dbReference type="Proteomes" id="UP000796761">
    <property type="component" value="Unassembled WGS sequence"/>
</dbReference>
<evidence type="ECO:0000256" key="1">
    <source>
        <dbReference type="ARBA" id="ARBA00022859"/>
    </source>
</evidence>
<dbReference type="PANTHER" id="PTHR23266">
    <property type="entry name" value="IMMUNOGLOBULIN HEAVY CHAIN"/>
    <property type="match status" value="1"/>
</dbReference>
<dbReference type="EMBL" id="SWJQ01004271">
    <property type="protein sequence ID" value="TRZ05442.1"/>
    <property type="molecule type" value="Genomic_DNA"/>
</dbReference>
<name>A0A8K1D5E3_9PASS</name>
<feature type="domain" description="Ig-like" evidence="4">
    <location>
        <begin position="67"/>
        <end position="161"/>
    </location>
</feature>
<dbReference type="SUPFAM" id="SSF48726">
    <property type="entry name" value="Immunoglobulin"/>
    <property type="match status" value="4"/>
</dbReference>
<evidence type="ECO:0000256" key="2">
    <source>
        <dbReference type="ARBA" id="ARBA00023130"/>
    </source>
</evidence>
<dbReference type="InterPro" id="IPR013106">
    <property type="entry name" value="Ig_V-set"/>
</dbReference>
<feature type="non-terminal residue" evidence="5">
    <location>
        <position position="367"/>
    </location>
</feature>
<evidence type="ECO:0000256" key="3">
    <source>
        <dbReference type="ARBA" id="ARBA00043265"/>
    </source>
</evidence>
<proteinExistence type="predicted"/>
<dbReference type="GO" id="GO:0002250">
    <property type="term" value="P:adaptive immune response"/>
    <property type="evidence" value="ECO:0007669"/>
    <property type="project" value="UniProtKB-KW"/>
</dbReference>
<dbReference type="SMART" id="SM00406">
    <property type="entry name" value="IGv"/>
    <property type="match status" value="4"/>
</dbReference>
<dbReference type="GO" id="GO:0019814">
    <property type="term" value="C:immunoglobulin complex"/>
    <property type="evidence" value="ECO:0007669"/>
    <property type="project" value="UniProtKB-KW"/>
</dbReference>
<dbReference type="AlphaFoldDB" id="A0A8K1D5E3"/>
<reference evidence="5" key="1">
    <citation type="submission" date="2019-04" db="EMBL/GenBank/DDBJ databases">
        <title>Genome assembly of Zosterops borbonicus 15179.</title>
        <authorList>
            <person name="Leroy T."/>
            <person name="Anselmetti Y."/>
            <person name="Tilak M.-K."/>
            <person name="Nabholz B."/>
        </authorList>
    </citation>
    <scope>NUCLEOTIDE SEQUENCE</scope>
    <source>
        <strain evidence="5">HGM_15179</strain>
        <tissue evidence="5">Muscle</tissue>
    </source>
</reference>
<evidence type="ECO:0000313" key="5">
    <source>
        <dbReference type="EMBL" id="TRZ05442.1"/>
    </source>
</evidence>
<protein>
    <recommendedName>
        <fullName evidence="4">Ig-like domain-containing protein</fullName>
    </recommendedName>
</protein>
<comment type="caution">
    <text evidence="5">The sequence shown here is derived from an EMBL/GenBank/DDBJ whole genome shotgun (WGS) entry which is preliminary data.</text>
</comment>
<dbReference type="InterPro" id="IPR003599">
    <property type="entry name" value="Ig_sub"/>
</dbReference>
<sequence>YAPSVQGRFTISRDNGQSSVTLTMNNLQDVDSGSYFCAKCSGGCWGDQAAAYGDNSSPCPVPICVSPGVPKSGEDLRPPGVSLTLLCRGSGFDFESYQMEWVQQSPGKGLEFVASISKDSGYIYYVPSVQGRFMISRDNGQSSVTLTMNNLQDEDSSSYFCAKRYDYCCAPAYAYDGDVGSGSLAPPPSRAAVTLLESGGAKQTPGAMMWIRQSPGKGLEFVANISSGGGSTFYATSVTGQVTISRDNGQSSVTLTMNNLQDEDSGSYSCKNGFSDNGETAVTLLESGGTSSPPGAVYSNRATTYYAPSVQGRFRISRDSGQSSVTLTMNNLQAEDSGTYFCGKSFNVYADNVAKIASTFDFVPTPR</sequence>
<dbReference type="Pfam" id="PF07686">
    <property type="entry name" value="V-set"/>
    <property type="match status" value="3"/>
</dbReference>
<dbReference type="OrthoDB" id="8865476at2759"/>
<accession>A0A8K1D5E3</accession>
<feature type="non-terminal residue" evidence="5">
    <location>
        <position position="1"/>
    </location>
</feature>
<dbReference type="InterPro" id="IPR050199">
    <property type="entry name" value="IgHV"/>
</dbReference>
<keyword evidence="2" id="KW-1064">Adaptive immunity</keyword>
<dbReference type="InterPro" id="IPR007110">
    <property type="entry name" value="Ig-like_dom"/>
</dbReference>
<dbReference type="InterPro" id="IPR036179">
    <property type="entry name" value="Ig-like_dom_sf"/>
</dbReference>